<dbReference type="Proteomes" id="UP000051373">
    <property type="component" value="Unassembled WGS sequence"/>
</dbReference>
<feature type="domain" description="Soluble ligand binding" evidence="1">
    <location>
        <begin position="320"/>
        <end position="366"/>
    </location>
</feature>
<organism evidence="3 4">
    <name type="scientific">candidate division WOR_3 bacterium SM23_42</name>
    <dbReference type="NCBI Taxonomy" id="1703779"/>
    <lineage>
        <taxon>Bacteria</taxon>
        <taxon>Bacteria division WOR-3</taxon>
    </lineage>
</organism>
<name>A0A0S8FTP9_UNCW3</name>
<evidence type="ECO:0008006" key="5">
    <source>
        <dbReference type="Google" id="ProtNLM"/>
    </source>
</evidence>
<reference evidence="3 4" key="1">
    <citation type="journal article" date="2015" name="Microbiome">
        <title>Genomic resolution of linkages in carbon, nitrogen, and sulfur cycling among widespread estuary sediment bacteria.</title>
        <authorList>
            <person name="Baker B.J."/>
            <person name="Lazar C.S."/>
            <person name="Teske A.P."/>
            <person name="Dick G.J."/>
        </authorList>
    </citation>
    <scope>NUCLEOTIDE SEQUENCE [LARGE SCALE GENOMIC DNA]</scope>
    <source>
        <strain evidence="3">SM23_42</strain>
    </source>
</reference>
<feature type="domain" description="SLBB" evidence="2">
    <location>
        <begin position="138"/>
        <end position="213"/>
    </location>
</feature>
<evidence type="ECO:0000313" key="4">
    <source>
        <dbReference type="Proteomes" id="UP000051373"/>
    </source>
</evidence>
<dbReference type="InterPro" id="IPR019554">
    <property type="entry name" value="Soluble_ligand-bd"/>
</dbReference>
<dbReference type="PANTHER" id="PTHR33619">
    <property type="entry name" value="POLYSACCHARIDE EXPORT PROTEIN GFCE-RELATED"/>
    <property type="match status" value="1"/>
</dbReference>
<dbReference type="Pfam" id="PF10531">
    <property type="entry name" value="SLBB"/>
    <property type="match status" value="2"/>
</dbReference>
<proteinExistence type="predicted"/>
<dbReference type="InterPro" id="IPR049712">
    <property type="entry name" value="Poly_export"/>
</dbReference>
<evidence type="ECO:0000313" key="3">
    <source>
        <dbReference type="EMBL" id="KPK64102.1"/>
    </source>
</evidence>
<accession>A0A0S8FTP9</accession>
<dbReference type="InterPro" id="IPR054765">
    <property type="entry name" value="SLBB_dom"/>
</dbReference>
<gene>
    <name evidence="3" type="ORF">AMJ83_03630</name>
</gene>
<evidence type="ECO:0000259" key="2">
    <source>
        <dbReference type="Pfam" id="PF22461"/>
    </source>
</evidence>
<dbReference type="AlphaFoldDB" id="A0A0S8FTP9"/>
<sequence length="415" mass="45296">MKYIFILIIIITPLAYDSEASPYDISEYGTRTELPNPIVTEDYILMPGDSVLITITGATNYSYITGITYEGKVTLNMPVASVPTMQGVYVPQYDVVAAIPVYGLSLHTAKDSIAKVFSRYLRNVDIDVTLLGMRTFVVLVVGEITTPGMVEATPIYRVSTVIDAAGGITAVGSRAHIELKRGRQSTRVNLDEFERTGNVEANPYVQDGDIIVIPVMRMSVVIKGAVFGKREYELRVAELTASRERTSEGLYELIEGERVSDLLVKAGGITPWADATHAYIERGVQKIYVNASAVSTNPDTSENIRMLDGDVLVVPSVSSVVYVQGQVVAPGAFPFQPYTKVSNYIGVAGGPLGDANTSGAHIKRGQDKIPIKDDPFVEEGDIIFVPRQVLKWWQDYLEITAVVASLVIAYLSITK</sequence>
<evidence type="ECO:0000259" key="1">
    <source>
        <dbReference type="Pfam" id="PF10531"/>
    </source>
</evidence>
<comment type="caution">
    <text evidence="3">The sequence shown here is derived from an EMBL/GenBank/DDBJ whole genome shotgun (WGS) entry which is preliminary data.</text>
</comment>
<dbReference type="GO" id="GO:0015159">
    <property type="term" value="F:polysaccharide transmembrane transporter activity"/>
    <property type="evidence" value="ECO:0007669"/>
    <property type="project" value="InterPro"/>
</dbReference>
<protein>
    <recommendedName>
        <fullName evidence="5">Soluble ligand binding domain-containing protein</fullName>
    </recommendedName>
</protein>
<dbReference type="EMBL" id="LJUJ01000005">
    <property type="protein sequence ID" value="KPK64102.1"/>
    <property type="molecule type" value="Genomic_DNA"/>
</dbReference>
<dbReference type="PANTHER" id="PTHR33619:SF3">
    <property type="entry name" value="POLYSACCHARIDE EXPORT PROTEIN GFCE-RELATED"/>
    <property type="match status" value="1"/>
</dbReference>
<dbReference type="Gene3D" id="3.10.560.10">
    <property type="entry name" value="Outer membrane lipoprotein wza domain like"/>
    <property type="match status" value="3"/>
</dbReference>
<feature type="domain" description="Soluble ligand binding" evidence="1">
    <location>
        <begin position="249"/>
        <end position="283"/>
    </location>
</feature>
<dbReference type="STRING" id="1703779.AMJ83_03630"/>
<dbReference type="Pfam" id="PF22461">
    <property type="entry name" value="SLBB_2"/>
    <property type="match status" value="1"/>
</dbReference>